<reference evidence="1" key="1">
    <citation type="submission" date="2018-05" db="EMBL/GenBank/DDBJ databases">
        <authorList>
            <person name="Lanie J.A."/>
            <person name="Ng W.-L."/>
            <person name="Kazmierczak K.M."/>
            <person name="Andrzejewski T.M."/>
            <person name="Davidsen T.M."/>
            <person name="Wayne K.J."/>
            <person name="Tettelin H."/>
            <person name="Glass J.I."/>
            <person name="Rusch D."/>
            <person name="Podicherti R."/>
            <person name="Tsui H.-C.T."/>
            <person name="Winkler M.E."/>
        </authorList>
    </citation>
    <scope>NUCLEOTIDE SEQUENCE</scope>
</reference>
<protein>
    <submittedName>
        <fullName evidence="1">Uncharacterized protein</fullName>
    </submittedName>
</protein>
<sequence length="45" mass="5428">MELPRMKKKNKRPQYEAGVLDVRPYVERTKIFPIKRKATAKRINK</sequence>
<organism evidence="1">
    <name type="scientific">marine metagenome</name>
    <dbReference type="NCBI Taxonomy" id="408172"/>
    <lineage>
        <taxon>unclassified sequences</taxon>
        <taxon>metagenomes</taxon>
        <taxon>ecological metagenomes</taxon>
    </lineage>
</organism>
<gene>
    <name evidence="1" type="ORF">METZ01_LOCUS383735</name>
</gene>
<proteinExistence type="predicted"/>
<accession>A0A382UAU0</accession>
<name>A0A382UAU0_9ZZZZ</name>
<dbReference type="EMBL" id="UINC01142510">
    <property type="protein sequence ID" value="SVD30881.1"/>
    <property type="molecule type" value="Genomic_DNA"/>
</dbReference>
<evidence type="ECO:0000313" key="1">
    <source>
        <dbReference type="EMBL" id="SVD30881.1"/>
    </source>
</evidence>
<dbReference type="AlphaFoldDB" id="A0A382UAU0"/>